<dbReference type="InterPro" id="IPR046346">
    <property type="entry name" value="Aminoacid_DH-like_N_sf"/>
</dbReference>
<dbReference type="PIRSF" id="PIRSF000188">
    <property type="entry name" value="Phe_leu_dh"/>
    <property type="match status" value="1"/>
</dbReference>
<evidence type="ECO:0000256" key="9">
    <source>
        <dbReference type="ARBA" id="ARBA00023027"/>
    </source>
</evidence>
<dbReference type="PANTHER" id="PTHR42722:SF1">
    <property type="entry name" value="VALINE DEHYDROGENASE"/>
    <property type="match status" value="1"/>
</dbReference>
<gene>
    <name evidence="14" type="ORF">AB5J52_09135</name>
</gene>
<organism evidence="14">
    <name type="scientific">Streptomyces sp. R39</name>
    <dbReference type="NCBI Taxonomy" id="3238631"/>
    <lineage>
        <taxon>Bacteria</taxon>
        <taxon>Bacillati</taxon>
        <taxon>Actinomycetota</taxon>
        <taxon>Actinomycetes</taxon>
        <taxon>Kitasatosporales</taxon>
        <taxon>Streptomycetaceae</taxon>
        <taxon>Streptomyces</taxon>
    </lineage>
</organism>
<evidence type="ECO:0000256" key="12">
    <source>
        <dbReference type="PIRSR" id="PIRSR000188-2"/>
    </source>
</evidence>
<proteinExistence type="inferred from homology"/>
<dbReference type="PROSITE" id="PS00065">
    <property type="entry name" value="D_2_HYDROXYACID_DH_1"/>
    <property type="match status" value="1"/>
</dbReference>
<dbReference type="InterPro" id="IPR016211">
    <property type="entry name" value="Glu/Phe/Leu/Val/Trp_DH_bac/arc"/>
</dbReference>
<evidence type="ECO:0000256" key="8">
    <source>
        <dbReference type="ARBA" id="ARBA00023002"/>
    </source>
</evidence>
<comment type="pathway">
    <text evidence="2">Amino-acid degradation; L-valine degradation.</text>
</comment>
<dbReference type="PANTHER" id="PTHR42722">
    <property type="entry name" value="LEUCINE DEHYDROGENASE"/>
    <property type="match status" value="1"/>
</dbReference>
<dbReference type="GO" id="GO:0009083">
    <property type="term" value="P:branched-chain amino acid catabolic process"/>
    <property type="evidence" value="ECO:0007669"/>
    <property type="project" value="UniProtKB-KW"/>
</dbReference>
<evidence type="ECO:0000256" key="3">
    <source>
        <dbReference type="ARBA" id="ARBA00006382"/>
    </source>
</evidence>
<comment type="subcellular location">
    <subcellularLocation>
        <location evidence="1">Cytoplasm</location>
    </subcellularLocation>
</comment>
<evidence type="ECO:0000256" key="4">
    <source>
        <dbReference type="ARBA" id="ARBA00011738"/>
    </source>
</evidence>
<reference evidence="14" key="1">
    <citation type="submission" date="2024-07" db="EMBL/GenBank/DDBJ databases">
        <authorList>
            <person name="Yu S.T."/>
        </authorList>
    </citation>
    <scope>NUCLEOTIDE SEQUENCE</scope>
    <source>
        <strain evidence="14">R39</strain>
    </source>
</reference>
<dbReference type="GO" id="GO:0043837">
    <property type="term" value="F:valine dehydrogenase (NAD+) activity"/>
    <property type="evidence" value="ECO:0007669"/>
    <property type="project" value="UniProtKB-EC"/>
</dbReference>
<feature type="active site" description="Proton donor/acceptor" evidence="11">
    <location>
        <position position="77"/>
    </location>
</feature>
<dbReference type="SMART" id="SM00839">
    <property type="entry name" value="ELFV_dehydrog"/>
    <property type="match status" value="1"/>
</dbReference>
<evidence type="ECO:0000256" key="6">
    <source>
        <dbReference type="ARBA" id="ARBA00017332"/>
    </source>
</evidence>
<evidence type="ECO:0000256" key="2">
    <source>
        <dbReference type="ARBA" id="ARBA00005109"/>
    </source>
</evidence>
<comment type="subunit">
    <text evidence="4">Homodimer.</text>
</comment>
<keyword evidence="12" id="KW-0547">Nucleotide-binding</keyword>
<dbReference type="CDD" id="cd01075">
    <property type="entry name" value="NAD_bind_Leu_Phe_Val_DH"/>
    <property type="match status" value="1"/>
</dbReference>
<evidence type="ECO:0000313" key="14">
    <source>
        <dbReference type="EMBL" id="XDQ42408.1"/>
    </source>
</evidence>
<evidence type="ECO:0000256" key="11">
    <source>
        <dbReference type="PIRSR" id="PIRSR000188-1"/>
    </source>
</evidence>
<dbReference type="AlphaFoldDB" id="A0AB39QJG9"/>
<name>A0AB39QJG9_9ACTN</name>
<comment type="similarity">
    <text evidence="3">Belongs to the Glu/Leu/Phe/Val dehydrogenases family.</text>
</comment>
<comment type="catalytic activity">
    <reaction evidence="10">
        <text>L-valine + NAD(+) + H2O = 3-methyl-2-oxobutanoate + NH4(+) + NADH + H(+)</text>
        <dbReference type="Rhea" id="RHEA:30763"/>
        <dbReference type="ChEBI" id="CHEBI:11851"/>
        <dbReference type="ChEBI" id="CHEBI:15377"/>
        <dbReference type="ChEBI" id="CHEBI:15378"/>
        <dbReference type="ChEBI" id="CHEBI:28938"/>
        <dbReference type="ChEBI" id="CHEBI:57540"/>
        <dbReference type="ChEBI" id="CHEBI:57762"/>
        <dbReference type="ChEBI" id="CHEBI:57945"/>
        <dbReference type="EC" id="1.4.1.23"/>
    </reaction>
</comment>
<protein>
    <recommendedName>
        <fullName evidence="6">Valine dehydrogenase</fullName>
        <ecNumber evidence="5">1.4.1.23</ecNumber>
    </recommendedName>
</protein>
<dbReference type="Gene3D" id="3.40.50.10860">
    <property type="entry name" value="Leucine Dehydrogenase, chain A, domain 1"/>
    <property type="match status" value="1"/>
</dbReference>
<dbReference type="SUPFAM" id="SSF53223">
    <property type="entry name" value="Aminoacid dehydrogenase-like, N-terminal domain"/>
    <property type="match status" value="1"/>
</dbReference>
<evidence type="ECO:0000256" key="7">
    <source>
        <dbReference type="ARBA" id="ARBA00022456"/>
    </source>
</evidence>
<keyword evidence="9 12" id="KW-0520">NAD</keyword>
<evidence type="ECO:0000256" key="10">
    <source>
        <dbReference type="ARBA" id="ARBA00048547"/>
    </source>
</evidence>
<dbReference type="Pfam" id="PF00208">
    <property type="entry name" value="ELFV_dehydrog"/>
    <property type="match status" value="1"/>
</dbReference>
<dbReference type="Gene3D" id="3.40.50.720">
    <property type="entry name" value="NAD(P)-binding Rossmann-like Domain"/>
    <property type="match status" value="1"/>
</dbReference>
<evidence type="ECO:0000259" key="13">
    <source>
        <dbReference type="SMART" id="SM00839"/>
    </source>
</evidence>
<dbReference type="RefSeq" id="WP_369221839.1">
    <property type="nucleotide sequence ID" value="NZ_CP163441.1"/>
</dbReference>
<dbReference type="EMBL" id="CP163441">
    <property type="protein sequence ID" value="XDQ42408.1"/>
    <property type="molecule type" value="Genomic_DNA"/>
</dbReference>
<dbReference type="InterPro" id="IPR006096">
    <property type="entry name" value="Glu/Leu/Phe/Val/Trp_DH_C"/>
</dbReference>
<dbReference type="EC" id="1.4.1.23" evidence="5"/>
<feature type="binding site" evidence="12">
    <location>
        <begin position="184"/>
        <end position="189"/>
    </location>
    <ligand>
        <name>NAD(+)</name>
        <dbReference type="ChEBI" id="CHEBI:57540"/>
    </ligand>
</feature>
<dbReference type="InterPro" id="IPR006097">
    <property type="entry name" value="Glu/Leu/Phe/Val/Trp_DH_dimer"/>
</dbReference>
<dbReference type="SUPFAM" id="SSF51735">
    <property type="entry name" value="NAD(P)-binding Rossmann-fold domains"/>
    <property type="match status" value="1"/>
</dbReference>
<dbReference type="InterPro" id="IPR036291">
    <property type="entry name" value="NAD(P)-bd_dom_sf"/>
</dbReference>
<accession>A0AB39QJG9</accession>
<dbReference type="GO" id="GO:0000166">
    <property type="term" value="F:nucleotide binding"/>
    <property type="evidence" value="ECO:0007669"/>
    <property type="project" value="UniProtKB-KW"/>
</dbReference>
<evidence type="ECO:0000256" key="1">
    <source>
        <dbReference type="ARBA" id="ARBA00004496"/>
    </source>
</evidence>
<sequence length="350" mass="36523">MTSTPTLDHERVVVRRGERSGLPVIVAIHSTRLGSAVGGCRMWTYSDWREGLADALRLSEAMSFKCAVAGIEHGGGKSVIPLPEGTVLTPELRTAVMRDLGDVVHELGGQYVVGSDVGTSGADMRTVRERTTWAADHDNVAGSEAGDEPMVEPTSLGVYESMRATANHLFGSPELRGLSAAIVGLGNVGGPLARRLAQDGVHLVVTDIDPTRRELAEEIGADWGGPDTLFSPVDIAVPAALGGVLSPETVPRLRCRAVVGPANNQLVDDGVADLIKAHGAVWVPDFIVNAGGVVWGVATQLDGRSVSDAVGQVREIGGRVADVLTRAGETGQTPLTVATEQARARLASAS</sequence>
<feature type="domain" description="Glutamate/phenylalanine/leucine/valine/L-tryptophan dehydrogenase C-terminal" evidence="13">
    <location>
        <begin position="147"/>
        <end position="349"/>
    </location>
</feature>
<dbReference type="InterPro" id="IPR029752">
    <property type="entry name" value="D-isomer_DH_CS1"/>
</dbReference>
<keyword evidence="8" id="KW-0560">Oxidoreductase</keyword>
<dbReference type="Pfam" id="PF02812">
    <property type="entry name" value="ELFV_dehydrog_N"/>
    <property type="match status" value="1"/>
</dbReference>
<evidence type="ECO:0000256" key="5">
    <source>
        <dbReference type="ARBA" id="ARBA00012136"/>
    </source>
</evidence>
<keyword evidence="7" id="KW-0101">Branched-chain amino acid catabolism</keyword>
<dbReference type="GO" id="GO:0005737">
    <property type="term" value="C:cytoplasm"/>
    <property type="evidence" value="ECO:0007669"/>
    <property type="project" value="UniProtKB-SubCell"/>
</dbReference>